<name>A0ABU1WL16_9BURK</name>
<dbReference type="InterPro" id="IPR022050">
    <property type="entry name" value="T_hemolysin"/>
</dbReference>
<comment type="caution">
    <text evidence="1">The sequence shown here is derived from an EMBL/GenBank/DDBJ whole genome shotgun (WGS) entry which is preliminary data.</text>
</comment>
<dbReference type="Pfam" id="PF12261">
    <property type="entry name" value="T_hemolysin"/>
    <property type="match status" value="1"/>
</dbReference>
<reference evidence="1 2" key="1">
    <citation type="submission" date="2023-07" db="EMBL/GenBank/DDBJ databases">
        <title>Sorghum-associated microbial communities from plants grown in Nebraska, USA.</title>
        <authorList>
            <person name="Schachtman D."/>
        </authorList>
    </citation>
    <scope>NUCLEOTIDE SEQUENCE [LARGE SCALE GENOMIC DNA]</scope>
    <source>
        <strain evidence="1 2">4249</strain>
    </source>
</reference>
<protein>
    <recommendedName>
        <fullName evidence="3">Thermostable hemolysin</fullName>
    </recommendedName>
</protein>
<keyword evidence="2" id="KW-1185">Reference proteome</keyword>
<organism evidence="1 2">
    <name type="scientific">Hydrogenophaga palleronii</name>
    <dbReference type="NCBI Taxonomy" id="65655"/>
    <lineage>
        <taxon>Bacteria</taxon>
        <taxon>Pseudomonadati</taxon>
        <taxon>Pseudomonadota</taxon>
        <taxon>Betaproteobacteria</taxon>
        <taxon>Burkholderiales</taxon>
        <taxon>Comamonadaceae</taxon>
        <taxon>Hydrogenophaga</taxon>
    </lineage>
</organism>
<dbReference type="Proteomes" id="UP001265700">
    <property type="component" value="Unassembled WGS sequence"/>
</dbReference>
<evidence type="ECO:0000313" key="1">
    <source>
        <dbReference type="EMBL" id="MDR7149981.1"/>
    </source>
</evidence>
<evidence type="ECO:0000313" key="2">
    <source>
        <dbReference type="Proteomes" id="UP001265700"/>
    </source>
</evidence>
<proteinExistence type="predicted"/>
<dbReference type="RefSeq" id="WP_310314928.1">
    <property type="nucleotide sequence ID" value="NZ_JAVDWU010000003.1"/>
</dbReference>
<dbReference type="EMBL" id="JAVDWU010000003">
    <property type="protein sequence ID" value="MDR7149981.1"/>
    <property type="molecule type" value="Genomic_DNA"/>
</dbReference>
<evidence type="ECO:0008006" key="3">
    <source>
        <dbReference type="Google" id="ProtNLM"/>
    </source>
</evidence>
<gene>
    <name evidence="1" type="ORF">J2W49_001936</name>
</gene>
<accession>A0ABU1WL16</accession>
<sequence length="220" mass="23968">MQTSPWLMPVFPASPLRLPAPSKRLNVHPAGDPRRPEVEAFIRRVFSARFDARVEHFAPVLVSLSDPMNGRILAAAGYRAAGEAPLFLENYLHEPVERVLSGIGGNPVVRDGIVEVGHLAADQPGEGRRLIFLLGQHLADEGAQWVVSTLTDALRQLFVRLGITPLALGRADPSRLGAAAAASWGSYYEHEPIVLAGQLPQALKSLARREARQRRNGRTA</sequence>